<sequence>MIMVASMTEILGEYTAVLTRVTDRLLPRQQRSMSFSGGLRILRFASTTTSTSESSSFLLYF</sequence>
<dbReference type="PANTHER" id="PTHR48242:SF2">
    <property type="entry name" value="(RAPE) HYPOTHETICAL PROTEIN"/>
    <property type="match status" value="1"/>
</dbReference>
<comment type="caution">
    <text evidence="1">The sequence shown here is derived from an EMBL/GenBank/DDBJ whole genome shotgun (WGS) entry which is preliminary data.</text>
</comment>
<gene>
    <name evidence="1" type="ORF">Ahy_B10g103969</name>
</gene>
<dbReference type="SMR" id="A0A444X4G7"/>
<evidence type="ECO:0000313" key="2">
    <source>
        <dbReference type="Proteomes" id="UP000289738"/>
    </source>
</evidence>
<organism evidence="1 2">
    <name type="scientific">Arachis hypogaea</name>
    <name type="common">Peanut</name>
    <dbReference type="NCBI Taxonomy" id="3818"/>
    <lineage>
        <taxon>Eukaryota</taxon>
        <taxon>Viridiplantae</taxon>
        <taxon>Streptophyta</taxon>
        <taxon>Embryophyta</taxon>
        <taxon>Tracheophyta</taxon>
        <taxon>Spermatophyta</taxon>
        <taxon>Magnoliopsida</taxon>
        <taxon>eudicotyledons</taxon>
        <taxon>Gunneridae</taxon>
        <taxon>Pentapetalae</taxon>
        <taxon>rosids</taxon>
        <taxon>fabids</taxon>
        <taxon>Fabales</taxon>
        <taxon>Fabaceae</taxon>
        <taxon>Papilionoideae</taxon>
        <taxon>50 kb inversion clade</taxon>
        <taxon>dalbergioids sensu lato</taxon>
        <taxon>Dalbergieae</taxon>
        <taxon>Pterocarpus clade</taxon>
        <taxon>Arachis</taxon>
    </lineage>
</organism>
<keyword evidence="2" id="KW-1185">Reference proteome</keyword>
<accession>A0A444X4G7</accession>
<evidence type="ECO:0000313" key="1">
    <source>
        <dbReference type="EMBL" id="RYQ84560.1"/>
    </source>
</evidence>
<dbReference type="Gramene" id="arahy.Tifrunner.gnm2.ann2.Ah20g299500.1">
    <property type="protein sequence ID" value="arahy.Tifrunner.gnm2.ann2.Ah20g299500.1-CDS-1"/>
    <property type="gene ID" value="arahy.Tifrunner.gnm2.ann2.Ah20g299500"/>
</dbReference>
<name>A0A444X4G7_ARAHY</name>
<protein>
    <submittedName>
        <fullName evidence="1">Uncharacterized protein</fullName>
    </submittedName>
</protein>
<dbReference type="EMBL" id="SDMP01000020">
    <property type="protein sequence ID" value="RYQ84560.1"/>
    <property type="molecule type" value="Genomic_DNA"/>
</dbReference>
<dbReference type="PANTHER" id="PTHR48242">
    <property type="entry name" value="BNAA02G09820D PROTEIN"/>
    <property type="match status" value="1"/>
</dbReference>
<reference evidence="1 2" key="1">
    <citation type="submission" date="2019-01" db="EMBL/GenBank/DDBJ databases">
        <title>Sequencing of cultivated peanut Arachis hypogaea provides insights into genome evolution and oil improvement.</title>
        <authorList>
            <person name="Chen X."/>
        </authorList>
    </citation>
    <scope>NUCLEOTIDE SEQUENCE [LARGE SCALE GENOMIC DNA]</scope>
    <source>
        <strain evidence="2">cv. Fuhuasheng</strain>
        <tissue evidence="1">Leaves</tissue>
    </source>
</reference>
<dbReference type="AlphaFoldDB" id="A0A444X4G7"/>
<dbReference type="Proteomes" id="UP000289738">
    <property type="component" value="Chromosome B10"/>
</dbReference>
<proteinExistence type="predicted"/>